<dbReference type="EMBL" id="JACXAA010000023">
    <property type="protein sequence ID" value="MBD2757463.1"/>
    <property type="molecule type" value="Genomic_DNA"/>
</dbReference>
<dbReference type="AlphaFoldDB" id="A0A927GH80"/>
<proteinExistence type="predicted"/>
<name>A0A927GH80_9BACT</name>
<organism evidence="1 2">
    <name type="scientific">Spirosoma validum</name>
    <dbReference type="NCBI Taxonomy" id="2771355"/>
    <lineage>
        <taxon>Bacteria</taxon>
        <taxon>Pseudomonadati</taxon>
        <taxon>Bacteroidota</taxon>
        <taxon>Cytophagia</taxon>
        <taxon>Cytophagales</taxon>
        <taxon>Cytophagaceae</taxon>
        <taxon>Spirosoma</taxon>
    </lineage>
</organism>
<evidence type="ECO:0000313" key="1">
    <source>
        <dbReference type="EMBL" id="MBD2757463.1"/>
    </source>
</evidence>
<accession>A0A927GH80</accession>
<comment type="caution">
    <text evidence="1">The sequence shown here is derived from an EMBL/GenBank/DDBJ whole genome shotgun (WGS) entry which is preliminary data.</text>
</comment>
<evidence type="ECO:0000313" key="2">
    <source>
        <dbReference type="Proteomes" id="UP000653797"/>
    </source>
</evidence>
<gene>
    <name evidence="1" type="ORF">IC230_31630</name>
</gene>
<sequence length="115" mass="12482">MLSQEARVLRAGLKIIGGTSQSQVYQLPAEKSDPNGLLTETTIAAFEQAVNQSVSFTANTVLGVTTYRTSILDSSQSGIQWTIGLEGTTFRAIGRIVEKNAVREEGSLQLTYWSK</sequence>
<protein>
    <submittedName>
        <fullName evidence="1">Uncharacterized protein</fullName>
    </submittedName>
</protein>
<keyword evidence="2" id="KW-1185">Reference proteome</keyword>
<dbReference type="RefSeq" id="WP_191043087.1">
    <property type="nucleotide sequence ID" value="NZ_JACXAA010000023.1"/>
</dbReference>
<reference evidence="1" key="1">
    <citation type="submission" date="2020-09" db="EMBL/GenBank/DDBJ databases">
        <authorList>
            <person name="Kim M.K."/>
        </authorList>
    </citation>
    <scope>NUCLEOTIDE SEQUENCE</scope>
    <source>
        <strain evidence="1">BT704</strain>
    </source>
</reference>
<dbReference type="Proteomes" id="UP000653797">
    <property type="component" value="Unassembled WGS sequence"/>
</dbReference>